<dbReference type="EMBL" id="CAUM01000166">
    <property type="protein sequence ID" value="CCV09238.1"/>
    <property type="molecule type" value="Genomic_DNA"/>
</dbReference>
<proteinExistence type="predicted"/>
<protein>
    <submittedName>
        <fullName evidence="2">Uncharacterized protein</fullName>
    </submittedName>
</protein>
<dbReference type="Proteomes" id="UP000012062">
    <property type="component" value="Unassembled WGS sequence"/>
</dbReference>
<accession>M5EYV4</accession>
<evidence type="ECO:0000256" key="1">
    <source>
        <dbReference type="SAM" id="MobiDB-lite"/>
    </source>
</evidence>
<feature type="region of interest" description="Disordered" evidence="1">
    <location>
        <begin position="86"/>
        <end position="107"/>
    </location>
</feature>
<organism evidence="2 3">
    <name type="scientific">Mesorhizobium metallidurans STM 2683</name>
    <dbReference type="NCBI Taxonomy" id="1297569"/>
    <lineage>
        <taxon>Bacteria</taxon>
        <taxon>Pseudomonadati</taxon>
        <taxon>Pseudomonadota</taxon>
        <taxon>Alphaproteobacteria</taxon>
        <taxon>Hyphomicrobiales</taxon>
        <taxon>Phyllobacteriaceae</taxon>
        <taxon>Mesorhizobium</taxon>
    </lineage>
</organism>
<gene>
    <name evidence="2" type="ORF">MESS2_940004</name>
</gene>
<evidence type="ECO:0000313" key="2">
    <source>
        <dbReference type="EMBL" id="CCV09238.1"/>
    </source>
</evidence>
<dbReference type="STRING" id="1297569.MESS2_940004"/>
<evidence type="ECO:0000313" key="3">
    <source>
        <dbReference type="Proteomes" id="UP000012062"/>
    </source>
</evidence>
<comment type="caution">
    <text evidence="2">The sequence shown here is derived from an EMBL/GenBank/DDBJ whole genome shotgun (WGS) entry which is preliminary data.</text>
</comment>
<sequence length="127" mass="14402">MHLYGSNMSLHSRGKPFESITLQTAEFYAKSQHVTRTMWTARLRLRGAHLRMGLGHDVTWWNKSTSVLRLEVSSSLVMVGTFSFMPSKNTPKQKPRGSGCNDNSIRSGTSIRCRHRRRWNHGSGDGV</sequence>
<dbReference type="AlphaFoldDB" id="M5EYV4"/>
<reference evidence="2 3" key="1">
    <citation type="submission" date="2013-02" db="EMBL/GenBank/DDBJ databases">
        <authorList>
            <person name="Genoscope - CEA"/>
        </authorList>
    </citation>
    <scope>NUCLEOTIDE SEQUENCE [LARGE SCALE GENOMIC DNA]</scope>
    <source>
        <strain evidence="2 3">STM 2683</strain>
    </source>
</reference>
<keyword evidence="3" id="KW-1185">Reference proteome</keyword>
<name>M5EYV4_9HYPH</name>